<gene>
    <name evidence="1" type="ORF">BDD14_1785</name>
</gene>
<proteinExistence type="predicted"/>
<dbReference type="Gene3D" id="1.10.10.10">
    <property type="entry name" value="Winged helix-like DNA-binding domain superfamily/Winged helix DNA-binding domain"/>
    <property type="match status" value="1"/>
</dbReference>
<reference evidence="1 2" key="1">
    <citation type="submission" date="2019-02" db="EMBL/GenBank/DDBJ databases">
        <title>Genomic Encyclopedia of Archaeal and Bacterial Type Strains, Phase II (KMG-II): from individual species to whole genera.</title>
        <authorList>
            <person name="Goeker M."/>
        </authorList>
    </citation>
    <scope>NUCLEOTIDE SEQUENCE [LARGE SCALE GENOMIC DNA]</scope>
    <source>
        <strain evidence="1 2">DSM 18101</strain>
    </source>
</reference>
<comment type="caution">
    <text evidence="1">The sequence shown here is derived from an EMBL/GenBank/DDBJ whole genome shotgun (WGS) entry which is preliminary data.</text>
</comment>
<dbReference type="InterPro" id="IPR013324">
    <property type="entry name" value="RNA_pol_sigma_r3/r4-like"/>
</dbReference>
<keyword evidence="2" id="KW-1185">Reference proteome</keyword>
<dbReference type="SUPFAM" id="SSF88659">
    <property type="entry name" value="Sigma3 and sigma4 domains of RNA polymerase sigma factors"/>
    <property type="match status" value="1"/>
</dbReference>
<dbReference type="EMBL" id="SHKW01000001">
    <property type="protein sequence ID" value="RZU40336.1"/>
    <property type="molecule type" value="Genomic_DNA"/>
</dbReference>
<dbReference type="RefSeq" id="WP_165419988.1">
    <property type="nucleotide sequence ID" value="NZ_SHKW01000001.1"/>
</dbReference>
<sequence>MSELESTDGAFQLGPDDLKSDHSEWNSEFLAQHREGDCVSSGGKFRFMVDRSLWICPSISRISTLDWVTSTDDKLFKDLEVSERAMLYMVFYEELSWKRIAQVHNCDVVIVKSHFNEIIDKIRSIAKIEVAD</sequence>
<protein>
    <submittedName>
        <fullName evidence="1">Uncharacterized protein</fullName>
    </submittedName>
</protein>
<dbReference type="AlphaFoldDB" id="A0A4V2G4C1"/>
<evidence type="ECO:0000313" key="1">
    <source>
        <dbReference type="EMBL" id="RZU40336.1"/>
    </source>
</evidence>
<accession>A0A4V2G4C1</accession>
<dbReference type="InterPro" id="IPR036388">
    <property type="entry name" value="WH-like_DNA-bd_sf"/>
</dbReference>
<evidence type="ECO:0000313" key="2">
    <source>
        <dbReference type="Proteomes" id="UP000292958"/>
    </source>
</evidence>
<organism evidence="1 2">
    <name type="scientific">Edaphobacter modestus</name>
    <dbReference type="NCBI Taxonomy" id="388466"/>
    <lineage>
        <taxon>Bacteria</taxon>
        <taxon>Pseudomonadati</taxon>
        <taxon>Acidobacteriota</taxon>
        <taxon>Terriglobia</taxon>
        <taxon>Terriglobales</taxon>
        <taxon>Acidobacteriaceae</taxon>
        <taxon>Edaphobacter</taxon>
    </lineage>
</organism>
<name>A0A4V2G4C1_9BACT</name>
<dbReference type="Proteomes" id="UP000292958">
    <property type="component" value="Unassembled WGS sequence"/>
</dbReference>